<protein>
    <submittedName>
        <fullName evidence="17">Cytochrome P450 4C1</fullName>
    </submittedName>
</protein>
<evidence type="ECO:0000256" key="5">
    <source>
        <dbReference type="ARBA" id="ARBA00010617"/>
    </source>
</evidence>
<dbReference type="PRINTS" id="PR00385">
    <property type="entry name" value="P450"/>
</dbReference>
<keyword evidence="7 14" id="KW-0479">Metal-binding</keyword>
<keyword evidence="10 14" id="KW-0560">Oxidoreductase</keyword>
<comment type="cofactor">
    <cofactor evidence="1">
        <name>heme</name>
        <dbReference type="ChEBI" id="CHEBI:30413"/>
    </cofactor>
</comment>
<dbReference type="InterPro" id="IPR036396">
    <property type="entry name" value="Cyt_P450_sf"/>
</dbReference>
<keyword evidence="6 14" id="KW-0349">Heme</keyword>
<dbReference type="PRINTS" id="PR00463">
    <property type="entry name" value="EP450I"/>
</dbReference>
<keyword evidence="15" id="KW-0732">Signal</keyword>
<dbReference type="SUPFAM" id="SSF48264">
    <property type="entry name" value="Cytochrome P450"/>
    <property type="match status" value="1"/>
</dbReference>
<evidence type="ECO:0000256" key="6">
    <source>
        <dbReference type="ARBA" id="ARBA00022617"/>
    </source>
</evidence>
<evidence type="ECO:0000256" key="10">
    <source>
        <dbReference type="ARBA" id="ARBA00023002"/>
    </source>
</evidence>
<dbReference type="Gene3D" id="1.10.630.10">
    <property type="entry name" value="Cytochrome P450"/>
    <property type="match status" value="1"/>
</dbReference>
<evidence type="ECO:0000256" key="2">
    <source>
        <dbReference type="ARBA" id="ARBA00003690"/>
    </source>
</evidence>
<evidence type="ECO:0000256" key="15">
    <source>
        <dbReference type="SAM" id="SignalP"/>
    </source>
</evidence>
<dbReference type="InterPro" id="IPR002401">
    <property type="entry name" value="Cyt_P450_E_grp-I"/>
</dbReference>
<dbReference type="InterPro" id="IPR017972">
    <property type="entry name" value="Cyt_P450_CS"/>
</dbReference>
<dbReference type="InterPro" id="IPR050196">
    <property type="entry name" value="Cytochrome_P450_Monoox"/>
</dbReference>
<keyword evidence="9" id="KW-0492">Microsome</keyword>
<keyword evidence="12 14" id="KW-0503">Monooxygenase</keyword>
<dbReference type="InterPro" id="IPR001128">
    <property type="entry name" value="Cyt_P450"/>
</dbReference>
<evidence type="ECO:0000256" key="12">
    <source>
        <dbReference type="ARBA" id="ARBA00023033"/>
    </source>
</evidence>
<evidence type="ECO:0000256" key="8">
    <source>
        <dbReference type="ARBA" id="ARBA00022824"/>
    </source>
</evidence>
<evidence type="ECO:0000256" key="13">
    <source>
        <dbReference type="ARBA" id="ARBA00023136"/>
    </source>
</evidence>
<keyword evidence="16" id="KW-1185">Reference proteome</keyword>
<feature type="signal peptide" evidence="15">
    <location>
        <begin position="1"/>
        <end position="21"/>
    </location>
</feature>
<reference evidence="16" key="1">
    <citation type="submission" date="2025-05" db="UniProtKB">
        <authorList>
            <consortium name="RefSeq"/>
        </authorList>
    </citation>
    <scope>NUCLEOTIDE SEQUENCE [LARGE SCALE GENOMIC DNA]</scope>
</reference>
<evidence type="ECO:0000256" key="1">
    <source>
        <dbReference type="ARBA" id="ARBA00001971"/>
    </source>
</evidence>
<comment type="function">
    <text evidence="2">May be involved in the metabolism of insect hormones and in the breakdown of synthetic insecticides.</text>
</comment>
<dbReference type="PANTHER" id="PTHR24291:SF189">
    <property type="entry name" value="CYTOCHROME P450 4C3-RELATED"/>
    <property type="match status" value="1"/>
</dbReference>
<keyword evidence="11 14" id="KW-0408">Iron</keyword>
<keyword evidence="13" id="KW-0472">Membrane</keyword>
<dbReference type="RefSeq" id="XP_052737859.1">
    <property type="nucleotide sequence ID" value="XM_052881899.1"/>
</dbReference>
<sequence>MLLFLECFVVLLMALYWATTCNKEFDKIPGPPGFFLLHNTLDFLMDPVKMFYYFRKLCNQYKRLFRLKIGPVKVIILHNPEDIETVVTGTTYNTKGFVYDFIEPWLKEGLLTSKGSKWHQRRKLLTPAFHLNVLTNFKSAIEENCQKFVENLKREISSPKTDIAPYVNDFALNSICETAMGTRLDEEDNSFGKMYKNAIYELGQFAVYRAQRIWMYPNFIFKFTSIGQKQENILKILTSFRDRVIENRRNYYNNVNNNFVEDLYDKDNNEVEFGGKKRMALLDLLLKAEKDGVIDAKGIGEEVDTFMFGGHDTSANTLQFTMMLLANNEYAQEKVVKECNDIFGSSDRSATMADLAQMKYLECCIKESLRLFPPLPVITRKNENRNYEIPAGTECAILIFDLHRSADQFIEPHSFQPERFQTEPTWHPYAYIPFSAGPRRCIGQKFAMMELKLALSAVLRRYRLLPVTKPNDIIFVTDYVLRVKEPIYVKLEERCI</sequence>
<comment type="subcellular location">
    <subcellularLocation>
        <location evidence="4">Endoplasmic reticulum membrane</location>
        <topology evidence="4">Peripheral membrane protein</topology>
    </subcellularLocation>
    <subcellularLocation>
        <location evidence="3">Microsome membrane</location>
        <topology evidence="3">Peripheral membrane protein</topology>
    </subcellularLocation>
</comment>
<dbReference type="Pfam" id="PF00067">
    <property type="entry name" value="p450"/>
    <property type="match status" value="1"/>
</dbReference>
<evidence type="ECO:0000313" key="16">
    <source>
        <dbReference type="Proteomes" id="UP001652582"/>
    </source>
</evidence>
<evidence type="ECO:0000256" key="4">
    <source>
        <dbReference type="ARBA" id="ARBA00004406"/>
    </source>
</evidence>
<dbReference type="GeneID" id="112042998"/>
<dbReference type="PROSITE" id="PS00086">
    <property type="entry name" value="CYTOCHROME_P450"/>
    <property type="match status" value="1"/>
</dbReference>
<keyword evidence="8" id="KW-0256">Endoplasmic reticulum</keyword>
<evidence type="ECO:0000256" key="14">
    <source>
        <dbReference type="RuleBase" id="RU000461"/>
    </source>
</evidence>
<reference evidence="17" key="2">
    <citation type="submission" date="2025-08" db="UniProtKB">
        <authorList>
            <consortium name="RefSeq"/>
        </authorList>
    </citation>
    <scope>IDENTIFICATION</scope>
</reference>
<evidence type="ECO:0000256" key="11">
    <source>
        <dbReference type="ARBA" id="ARBA00023004"/>
    </source>
</evidence>
<organism evidence="16 17">
    <name type="scientific">Bicyclus anynana</name>
    <name type="common">Squinting bush brown butterfly</name>
    <dbReference type="NCBI Taxonomy" id="110368"/>
    <lineage>
        <taxon>Eukaryota</taxon>
        <taxon>Metazoa</taxon>
        <taxon>Ecdysozoa</taxon>
        <taxon>Arthropoda</taxon>
        <taxon>Hexapoda</taxon>
        <taxon>Insecta</taxon>
        <taxon>Pterygota</taxon>
        <taxon>Neoptera</taxon>
        <taxon>Endopterygota</taxon>
        <taxon>Lepidoptera</taxon>
        <taxon>Glossata</taxon>
        <taxon>Ditrysia</taxon>
        <taxon>Papilionoidea</taxon>
        <taxon>Nymphalidae</taxon>
        <taxon>Satyrinae</taxon>
        <taxon>Satyrini</taxon>
        <taxon>Mycalesina</taxon>
        <taxon>Bicyclus</taxon>
    </lineage>
</organism>
<name>A0ABM3LFL1_BICAN</name>
<dbReference type="Proteomes" id="UP001652582">
    <property type="component" value="Chromosome 1"/>
</dbReference>
<dbReference type="PANTHER" id="PTHR24291">
    <property type="entry name" value="CYTOCHROME P450 FAMILY 4"/>
    <property type="match status" value="1"/>
</dbReference>
<dbReference type="CDD" id="cd20628">
    <property type="entry name" value="CYP4"/>
    <property type="match status" value="1"/>
</dbReference>
<evidence type="ECO:0000256" key="7">
    <source>
        <dbReference type="ARBA" id="ARBA00022723"/>
    </source>
</evidence>
<accession>A0ABM3LFL1</accession>
<evidence type="ECO:0000256" key="3">
    <source>
        <dbReference type="ARBA" id="ARBA00004174"/>
    </source>
</evidence>
<feature type="chain" id="PRO_5045390209" evidence="15">
    <location>
        <begin position="22"/>
        <end position="496"/>
    </location>
</feature>
<gene>
    <name evidence="17" type="primary">LOC112042998</name>
</gene>
<proteinExistence type="inferred from homology"/>
<evidence type="ECO:0000313" key="17">
    <source>
        <dbReference type="RefSeq" id="XP_052737859.1"/>
    </source>
</evidence>
<comment type="similarity">
    <text evidence="5 14">Belongs to the cytochrome P450 family.</text>
</comment>
<evidence type="ECO:0000256" key="9">
    <source>
        <dbReference type="ARBA" id="ARBA00022848"/>
    </source>
</evidence>